<comment type="caution">
    <text evidence="1">The sequence shown here is derived from an EMBL/GenBank/DDBJ whole genome shotgun (WGS) entry which is preliminary data.</text>
</comment>
<keyword evidence="2" id="KW-1185">Reference proteome</keyword>
<reference evidence="1 2" key="1">
    <citation type="submission" date="2019-04" db="EMBL/GenBank/DDBJ databases">
        <title>Streptomyces oryziradicis sp. nov., a novel actinomycete isolated from rhizosphere soil of rice (Oryza sativa L.).</title>
        <authorList>
            <person name="Li C."/>
        </authorList>
    </citation>
    <scope>NUCLEOTIDE SEQUENCE [LARGE SCALE GENOMIC DNA]</scope>
    <source>
        <strain evidence="1 2">NEAU-C40</strain>
    </source>
</reference>
<protein>
    <submittedName>
        <fullName evidence="1">Uncharacterized protein</fullName>
    </submittedName>
</protein>
<organism evidence="1 2">
    <name type="scientific">Actinacidiphila oryziradicis</name>
    <dbReference type="NCBI Taxonomy" id="2571141"/>
    <lineage>
        <taxon>Bacteria</taxon>
        <taxon>Bacillati</taxon>
        <taxon>Actinomycetota</taxon>
        <taxon>Actinomycetes</taxon>
        <taxon>Kitasatosporales</taxon>
        <taxon>Streptomycetaceae</taxon>
        <taxon>Actinacidiphila</taxon>
    </lineage>
</organism>
<dbReference type="Proteomes" id="UP000305778">
    <property type="component" value="Unassembled WGS sequence"/>
</dbReference>
<dbReference type="AlphaFoldDB" id="A0A4U0S6S0"/>
<evidence type="ECO:0000313" key="1">
    <source>
        <dbReference type="EMBL" id="TKA04814.1"/>
    </source>
</evidence>
<dbReference type="RefSeq" id="WP_136728019.1">
    <property type="nucleotide sequence ID" value="NZ_SUMC01000046.1"/>
</dbReference>
<evidence type="ECO:0000313" key="2">
    <source>
        <dbReference type="Proteomes" id="UP000305778"/>
    </source>
</evidence>
<proteinExistence type="predicted"/>
<name>A0A4U0S6S0_9ACTN</name>
<accession>A0A4U0S6S0</accession>
<dbReference type="OrthoDB" id="9950261at2"/>
<sequence length="99" mass="10885">MGLSPSKECPFSTSAITIKAERCGPYRDAFGLCTGCGLRGRVQHRCTADDPDRARESIRAPHAPPWKWVPCPHSCGQVDQPEIRPSVLYGLVPQLSPNR</sequence>
<gene>
    <name evidence="1" type="ORF">FCI23_34110</name>
</gene>
<dbReference type="EMBL" id="SUMC01000046">
    <property type="protein sequence ID" value="TKA04814.1"/>
    <property type="molecule type" value="Genomic_DNA"/>
</dbReference>